<comment type="caution">
    <text evidence="3">The sequence shown here is derived from an EMBL/GenBank/DDBJ whole genome shotgun (WGS) entry which is preliminary data.</text>
</comment>
<name>A0ABT3Q4I4_9PROT</name>
<keyword evidence="2" id="KW-0472">Membrane</keyword>
<accession>A0ABT3Q4I4</accession>
<feature type="compositionally biased region" description="Low complexity" evidence="1">
    <location>
        <begin position="79"/>
        <end position="89"/>
    </location>
</feature>
<gene>
    <name evidence="3" type="ORF">OQ252_02105</name>
</gene>
<evidence type="ECO:0000256" key="1">
    <source>
        <dbReference type="SAM" id="MobiDB-lite"/>
    </source>
</evidence>
<keyword evidence="2" id="KW-1133">Transmembrane helix</keyword>
<proteinExistence type="predicted"/>
<dbReference type="Proteomes" id="UP001526446">
    <property type="component" value="Unassembled WGS sequence"/>
</dbReference>
<feature type="transmembrane region" description="Helical" evidence="2">
    <location>
        <begin position="395"/>
        <end position="418"/>
    </location>
</feature>
<feature type="compositionally biased region" description="Low complexity" evidence="1">
    <location>
        <begin position="294"/>
        <end position="308"/>
    </location>
</feature>
<dbReference type="RefSeq" id="WP_166118998.1">
    <property type="nucleotide sequence ID" value="NZ_JAPIUX010000001.1"/>
</dbReference>
<evidence type="ECO:0000313" key="4">
    <source>
        <dbReference type="Proteomes" id="UP001526446"/>
    </source>
</evidence>
<feature type="compositionally biased region" description="Low complexity" evidence="1">
    <location>
        <begin position="41"/>
        <end position="56"/>
    </location>
</feature>
<keyword evidence="4" id="KW-1185">Reference proteome</keyword>
<feature type="compositionally biased region" description="Basic and acidic residues" evidence="1">
    <location>
        <begin position="125"/>
        <end position="159"/>
    </location>
</feature>
<feature type="region of interest" description="Disordered" evidence="1">
    <location>
        <begin position="41"/>
        <end position="190"/>
    </location>
</feature>
<protein>
    <submittedName>
        <fullName evidence="3">Zinc-ribbon domain-containing protein</fullName>
    </submittedName>
</protein>
<sequence>MRIVCPSCGVAYQVPAALLEKRHVLKCSACGVKWRLQPPAEAPAAEQPQAQAPVQPSLHVSDFLSADPETGSRWDDEPAAQQASAQPESHVPSGVDEAEPEPALAGQEPDAGQEPETAEAAAAAHDAHEEAGHETGYEQEPSEHGQTEGEPEHADHEPAVGEPVDAEPAEQGHAVYEHAEHAPAEQPVGLEAETHSGLPVVEQVEPEQAHPATPVSAPEGHETADVYAENTSAQPHHEEPEQPAPVEAEHVSHPASEGTGDGDLAADHETSRVSAPLSGVAASSSLNPEPPRPVVQEEPSSQSQPFQFTAYARSTGATPHGHPSTGRPVAEAAPEPESRVQAGWKAGQKIAQDVAQTAKVGAVAAYRQVAAKGSELGGRVQEIGSLRELMLTEVFWRWAWIVSLVLAVLVLLAGAHWWHGLVRLWPAAARLHQPG</sequence>
<keyword evidence="2" id="KW-0812">Transmembrane</keyword>
<organism evidence="3 4">
    <name type="scientific">Acetobacter farinalis</name>
    <dbReference type="NCBI Taxonomy" id="1260984"/>
    <lineage>
        <taxon>Bacteria</taxon>
        <taxon>Pseudomonadati</taxon>
        <taxon>Pseudomonadota</taxon>
        <taxon>Alphaproteobacteria</taxon>
        <taxon>Acetobacterales</taxon>
        <taxon>Acetobacteraceae</taxon>
        <taxon>Acetobacter</taxon>
    </lineage>
</organism>
<evidence type="ECO:0000313" key="3">
    <source>
        <dbReference type="EMBL" id="MCX2560200.1"/>
    </source>
</evidence>
<reference evidence="3 4" key="1">
    <citation type="submission" date="2022-11" db="EMBL/GenBank/DDBJ databases">
        <title>Genome sequencing of Acetobacter type strain.</title>
        <authorList>
            <person name="Heo J."/>
            <person name="Lee D."/>
            <person name="Han B.-H."/>
            <person name="Hong S.-B."/>
            <person name="Kwon S.-W."/>
        </authorList>
    </citation>
    <scope>NUCLEOTIDE SEQUENCE [LARGE SCALE GENOMIC DNA]</scope>
    <source>
        <strain evidence="3 4">KACC 21251</strain>
    </source>
</reference>
<dbReference type="EMBL" id="JAPIUX010000001">
    <property type="protein sequence ID" value="MCX2560200.1"/>
    <property type="molecule type" value="Genomic_DNA"/>
</dbReference>
<feature type="region of interest" description="Disordered" evidence="1">
    <location>
        <begin position="230"/>
        <end position="338"/>
    </location>
</feature>
<evidence type="ECO:0000256" key="2">
    <source>
        <dbReference type="SAM" id="Phobius"/>
    </source>
</evidence>